<keyword evidence="5" id="KW-1185">Reference proteome</keyword>
<dbReference type="Gene3D" id="3.40.50.150">
    <property type="entry name" value="Vaccinia Virus protein VP39"/>
    <property type="match status" value="1"/>
</dbReference>
<dbReference type="SUPFAM" id="SSF53335">
    <property type="entry name" value="S-adenosyl-L-methionine-dependent methyltransferases"/>
    <property type="match status" value="1"/>
</dbReference>
<evidence type="ECO:0000313" key="5">
    <source>
        <dbReference type="Proteomes" id="UP000694620"/>
    </source>
</evidence>
<comment type="similarity">
    <text evidence="2">Belongs to the class I-like SAM-binding methyltransferase superfamily. Erg6/SMT family.</text>
</comment>
<dbReference type="Ensembl" id="ENSECRT00000010823.1">
    <property type="protein sequence ID" value="ENSECRP00000010646.1"/>
    <property type="gene ID" value="ENSECRG00000007085.1"/>
</dbReference>
<dbReference type="PANTHER" id="PTHR44068">
    <property type="entry name" value="ZGC:194242"/>
    <property type="match status" value="1"/>
</dbReference>
<dbReference type="GO" id="GO:0003838">
    <property type="term" value="F:sterol 24-C-methyltransferase activity"/>
    <property type="evidence" value="ECO:0007669"/>
    <property type="project" value="TreeGrafter"/>
</dbReference>
<protein>
    <submittedName>
        <fullName evidence="4">Zgc:194242</fullName>
    </submittedName>
</protein>
<evidence type="ECO:0000313" key="4">
    <source>
        <dbReference type="Ensembl" id="ENSECRP00000010646.1"/>
    </source>
</evidence>
<accession>A0A8C4S2A3</accession>
<dbReference type="AlphaFoldDB" id="A0A8C4S2A3"/>
<dbReference type="Pfam" id="PF08241">
    <property type="entry name" value="Methyltransf_11"/>
    <property type="match status" value="1"/>
</dbReference>
<reference evidence="4" key="2">
    <citation type="submission" date="2025-08" db="UniProtKB">
        <authorList>
            <consortium name="Ensembl"/>
        </authorList>
    </citation>
    <scope>IDENTIFICATION</scope>
</reference>
<reference evidence="4" key="1">
    <citation type="submission" date="2021-06" db="EMBL/GenBank/DDBJ databases">
        <authorList>
            <consortium name="Wellcome Sanger Institute Data Sharing"/>
        </authorList>
    </citation>
    <scope>NUCLEOTIDE SEQUENCE [LARGE SCALE GENOMIC DNA]</scope>
</reference>
<organism evidence="4 5">
    <name type="scientific">Erpetoichthys calabaricus</name>
    <name type="common">Rope fish</name>
    <name type="synonym">Calamoichthys calabaricus</name>
    <dbReference type="NCBI Taxonomy" id="27687"/>
    <lineage>
        <taxon>Eukaryota</taxon>
        <taxon>Metazoa</taxon>
        <taxon>Chordata</taxon>
        <taxon>Craniata</taxon>
        <taxon>Vertebrata</taxon>
        <taxon>Euteleostomi</taxon>
        <taxon>Actinopterygii</taxon>
        <taxon>Polypteriformes</taxon>
        <taxon>Polypteridae</taxon>
        <taxon>Erpetoichthys</taxon>
    </lineage>
</organism>
<dbReference type="CDD" id="cd02440">
    <property type="entry name" value="AdoMet_MTases"/>
    <property type="match status" value="1"/>
</dbReference>
<dbReference type="InterPro" id="IPR029063">
    <property type="entry name" value="SAM-dependent_MTases_sf"/>
</dbReference>
<dbReference type="GO" id="GO:0016126">
    <property type="term" value="P:sterol biosynthetic process"/>
    <property type="evidence" value="ECO:0007669"/>
    <property type="project" value="TreeGrafter"/>
</dbReference>
<dbReference type="InterPro" id="IPR050447">
    <property type="entry name" value="Erg6_SMT_methyltransf"/>
</dbReference>
<dbReference type="GO" id="GO:0005783">
    <property type="term" value="C:endoplasmic reticulum"/>
    <property type="evidence" value="ECO:0007669"/>
    <property type="project" value="TreeGrafter"/>
</dbReference>
<feature type="domain" description="Methyltransferase type 11" evidence="3">
    <location>
        <begin position="53"/>
        <end position="153"/>
    </location>
</feature>
<evidence type="ECO:0000256" key="2">
    <source>
        <dbReference type="ARBA" id="ARBA00038188"/>
    </source>
</evidence>
<reference evidence="4" key="3">
    <citation type="submission" date="2025-09" db="UniProtKB">
        <authorList>
            <consortium name="Ensembl"/>
        </authorList>
    </citation>
    <scope>IDENTIFICATION</scope>
</reference>
<dbReference type="GeneTree" id="ENSGT00390000010372"/>
<name>A0A8C4S2A3_ERPCA</name>
<sequence length="213" mass="23969">MQKLTKINLEQCLGHPTRSLIGWLVKGFLVKKNWIVEVKAANLAQIQPNNTVLEVGFGPGLGLQEALRYLTDSTGMLYGLDYSEYMHKTASRRLQKQITSGKVQLILGSVEDIPLPDSSVDRVFHCNCYYFWPDLKKGSAELLRVMKPEALMVTTLRLNTVKTGVSFGLLRGKVWQPELYMEALQATGFKDVHMKEMEDLGIKFNAIFATASK</sequence>
<dbReference type="Proteomes" id="UP000694620">
    <property type="component" value="Chromosome 3"/>
</dbReference>
<keyword evidence="1" id="KW-0808">Transferase</keyword>
<dbReference type="PANTHER" id="PTHR44068:SF1">
    <property type="entry name" value="HYPOTHETICAL LOC100005854"/>
    <property type="match status" value="1"/>
</dbReference>
<dbReference type="InterPro" id="IPR013216">
    <property type="entry name" value="Methyltransf_11"/>
</dbReference>
<proteinExistence type="inferred from homology"/>
<evidence type="ECO:0000259" key="3">
    <source>
        <dbReference type="Pfam" id="PF08241"/>
    </source>
</evidence>
<evidence type="ECO:0000256" key="1">
    <source>
        <dbReference type="ARBA" id="ARBA00022679"/>
    </source>
</evidence>